<proteinExistence type="predicted"/>
<organism evidence="2 3">
    <name type="scientific">Candidatus Nephthysia bennettiae</name>
    <dbReference type="NCBI Taxonomy" id="3127016"/>
    <lineage>
        <taxon>Bacteria</taxon>
        <taxon>Bacillati</taxon>
        <taxon>Candidatus Dormiibacterota</taxon>
        <taxon>Candidatus Dormibacteria</taxon>
        <taxon>Candidatus Dormibacterales</taxon>
        <taxon>Candidatus Dormibacteraceae</taxon>
        <taxon>Candidatus Nephthysia</taxon>
    </lineage>
</organism>
<feature type="domain" description="Glycosyl hydrolase family 13 catalytic" evidence="1">
    <location>
        <begin position="101"/>
        <end position="548"/>
    </location>
</feature>
<dbReference type="Pfam" id="PF00128">
    <property type="entry name" value="Alpha-amylase"/>
    <property type="match status" value="1"/>
</dbReference>
<dbReference type="InterPro" id="IPR045857">
    <property type="entry name" value="O16G_dom_2"/>
</dbReference>
<dbReference type="InterPro" id="IPR044077">
    <property type="entry name" value="Amylosucrase"/>
</dbReference>
<accession>A0A934K6Q5</accession>
<keyword evidence="3" id="KW-1185">Reference proteome</keyword>
<dbReference type="EMBL" id="JAEKNR010000245">
    <property type="protein sequence ID" value="MBJ7601437.1"/>
    <property type="molecule type" value="Genomic_DNA"/>
</dbReference>
<dbReference type="AlphaFoldDB" id="A0A934K6Q5"/>
<dbReference type="InterPro" id="IPR017853">
    <property type="entry name" value="GH"/>
</dbReference>
<dbReference type="PANTHER" id="PTHR10357:SF213">
    <property type="entry name" value="ALPHA AMYLASE CATALYTIC REGION"/>
    <property type="match status" value="1"/>
</dbReference>
<evidence type="ECO:0000313" key="3">
    <source>
        <dbReference type="Proteomes" id="UP000612893"/>
    </source>
</evidence>
<dbReference type="SUPFAM" id="SSF51445">
    <property type="entry name" value="(Trans)glycosidases"/>
    <property type="match status" value="1"/>
</dbReference>
<reference evidence="2" key="1">
    <citation type="submission" date="2020-10" db="EMBL/GenBank/DDBJ databases">
        <title>Ca. Dormibacterota MAGs.</title>
        <authorList>
            <person name="Montgomery K."/>
        </authorList>
    </citation>
    <scope>NUCLEOTIDE SEQUENCE [LARGE SCALE GENOMIC DNA]</scope>
    <source>
        <strain evidence="2">SC8812_S17_10</strain>
    </source>
</reference>
<name>A0A934K6Q5_9BACT</name>
<dbReference type="InterPro" id="IPR013780">
    <property type="entry name" value="Glyco_hydro_b"/>
</dbReference>
<gene>
    <name evidence="2" type="ORF">JF922_25605</name>
</gene>
<dbReference type="SMART" id="SM00642">
    <property type="entry name" value="Aamy"/>
    <property type="match status" value="1"/>
</dbReference>
<dbReference type="CDD" id="cd11324">
    <property type="entry name" value="AmyAc_Amylosucrase"/>
    <property type="match status" value="1"/>
</dbReference>
<sequence length="649" mass="73402">MALEGMGILGSNLEAEVAASLEARDAWTFLARTEYHFPDAQRALSLLYGSGHDLTQLWRALFRVLLDGASARPEDLRRLDHRREMAPDWFQRESNVGYVCYVDRFAGTLRGLERHLEYLQDLKVTHLHLMPLLHPRPAPNDGGYAVVDYRAVDPRLGSMRDLEHLTGELRRRGISACVDLVLNHTAREHAWARRALAGDRHYRDFYLTFPDRSLPDAYERTLIDVFPSFAPGSFSWVPKLDAWVWTTFNDYQWDLNYANPDVFVAMLETMVFLANMGVDVLRLDAVPFMWKRLGTDCQNQPEVHLLLQAFRALVRIVAPAVAFKAEAIVPHQHLVRYLGGGGWERTECDLAYHNQLMVQLWGSLAQRDVALMTHALSSISSPPARTSWVTYVRCHDDIGWAVSEADAAAASLDPWRHRAFLNDFYSGRFPGSFARGELFQENAATGDARISGMAASLCGLEEAMERGDEVLVEQAIRRLLLAYSVVFSYGGTPLLYMGDELALRNDRSYLADAALADDNRWMHRPPMDWEAAARRTMPDTIESRVFSRFCRLIEARRNLPALHAAGSVTPLWTDNRRVFAYSRLHPRAGRFLGLANFGDFAESCDAGILVRAGLPDPQPALVSQGSFELFDGRVHLPPLGFLWLVERPF</sequence>
<dbReference type="PANTHER" id="PTHR10357">
    <property type="entry name" value="ALPHA-AMYLASE FAMILY MEMBER"/>
    <property type="match status" value="1"/>
</dbReference>
<dbReference type="Gene3D" id="1.10.1740.10">
    <property type="match status" value="1"/>
</dbReference>
<dbReference type="Gene3D" id="3.20.20.80">
    <property type="entry name" value="Glycosidases"/>
    <property type="match status" value="1"/>
</dbReference>
<dbReference type="RefSeq" id="WP_338205670.1">
    <property type="nucleotide sequence ID" value="NZ_JAEKNR010000245.1"/>
</dbReference>
<dbReference type="Gene3D" id="3.90.400.10">
    <property type="entry name" value="Oligo-1,6-glucosidase, Domain 2"/>
    <property type="match status" value="1"/>
</dbReference>
<protein>
    <submittedName>
        <fullName evidence="2">Alpha-amylase family protein</fullName>
    </submittedName>
</protein>
<dbReference type="Proteomes" id="UP000612893">
    <property type="component" value="Unassembled WGS sequence"/>
</dbReference>
<evidence type="ECO:0000313" key="2">
    <source>
        <dbReference type="EMBL" id="MBJ7601437.1"/>
    </source>
</evidence>
<comment type="caution">
    <text evidence="2">The sequence shown here is derived from an EMBL/GenBank/DDBJ whole genome shotgun (WGS) entry which is preliminary data.</text>
</comment>
<dbReference type="Gene3D" id="2.60.40.1180">
    <property type="entry name" value="Golgi alpha-mannosidase II"/>
    <property type="match status" value="1"/>
</dbReference>
<dbReference type="InterPro" id="IPR006047">
    <property type="entry name" value="GH13_cat_dom"/>
</dbReference>
<evidence type="ECO:0000259" key="1">
    <source>
        <dbReference type="SMART" id="SM00642"/>
    </source>
</evidence>